<proteinExistence type="predicted"/>
<name>A0AAV7BIF2_ENGPU</name>
<dbReference type="Proteomes" id="UP000824782">
    <property type="component" value="Unassembled WGS sequence"/>
</dbReference>
<dbReference type="AlphaFoldDB" id="A0AAV7BIF2"/>
<evidence type="ECO:0000313" key="1">
    <source>
        <dbReference type="EMBL" id="KAG8572167.1"/>
    </source>
</evidence>
<comment type="caution">
    <text evidence="1">The sequence shown here is derived from an EMBL/GenBank/DDBJ whole genome shotgun (WGS) entry which is preliminary data.</text>
</comment>
<keyword evidence="2" id="KW-1185">Reference proteome</keyword>
<protein>
    <submittedName>
        <fullName evidence="1">Uncharacterized protein</fullName>
    </submittedName>
</protein>
<reference evidence="1" key="1">
    <citation type="thesis" date="2020" institute="ProQuest LLC" country="789 East Eisenhower Parkway, Ann Arbor, MI, USA">
        <title>Comparative Genomics and Chromosome Evolution.</title>
        <authorList>
            <person name="Mudd A.B."/>
        </authorList>
    </citation>
    <scope>NUCLEOTIDE SEQUENCE</scope>
    <source>
        <strain evidence="1">237g6f4</strain>
        <tissue evidence="1">Blood</tissue>
    </source>
</reference>
<dbReference type="EMBL" id="WNYA01000005">
    <property type="protein sequence ID" value="KAG8572167.1"/>
    <property type="molecule type" value="Genomic_DNA"/>
</dbReference>
<sequence length="94" mass="10667">MENQDNIALSLSYNITDTQLVEFLNTEIGDAFMVALHCDQSPAQECFVPVNYDQPAAEVNLDSAMELLINERKVVVIDDTRTSDDKKKKAERCW</sequence>
<gene>
    <name evidence="1" type="ORF">GDO81_011953</name>
</gene>
<evidence type="ECO:0000313" key="2">
    <source>
        <dbReference type="Proteomes" id="UP000824782"/>
    </source>
</evidence>
<accession>A0AAV7BIF2</accession>
<organism evidence="1 2">
    <name type="scientific">Engystomops pustulosus</name>
    <name type="common">Tungara frog</name>
    <name type="synonym">Physalaemus pustulosus</name>
    <dbReference type="NCBI Taxonomy" id="76066"/>
    <lineage>
        <taxon>Eukaryota</taxon>
        <taxon>Metazoa</taxon>
        <taxon>Chordata</taxon>
        <taxon>Craniata</taxon>
        <taxon>Vertebrata</taxon>
        <taxon>Euteleostomi</taxon>
        <taxon>Amphibia</taxon>
        <taxon>Batrachia</taxon>
        <taxon>Anura</taxon>
        <taxon>Neobatrachia</taxon>
        <taxon>Hyloidea</taxon>
        <taxon>Leptodactylidae</taxon>
        <taxon>Leiuperinae</taxon>
        <taxon>Engystomops</taxon>
    </lineage>
</organism>